<keyword evidence="4" id="KW-0472">Membrane</keyword>
<dbReference type="GO" id="GO:0008381">
    <property type="term" value="F:mechanosensitive monoatomic ion channel activity"/>
    <property type="evidence" value="ECO:0007669"/>
    <property type="project" value="TreeGrafter"/>
</dbReference>
<evidence type="ECO:0000313" key="6">
    <source>
        <dbReference type="Proteomes" id="UP000265719"/>
    </source>
</evidence>
<proteinExistence type="predicted"/>
<keyword evidence="6" id="KW-1185">Reference proteome</keyword>
<protein>
    <submittedName>
        <fullName evidence="5">MscL family protein</fullName>
    </submittedName>
</protein>
<dbReference type="InterPro" id="IPR037673">
    <property type="entry name" value="MSC/AndL"/>
</dbReference>
<reference evidence="5" key="1">
    <citation type="submission" date="2020-10" db="EMBL/GenBank/DDBJ databases">
        <title>De novo genome project of the cellulose decomposer Thermobifida halotolerans type strain.</title>
        <authorList>
            <person name="Nagy I."/>
            <person name="Horvath B."/>
            <person name="Kukolya J."/>
            <person name="Nagy I."/>
            <person name="Orsini M."/>
        </authorList>
    </citation>
    <scope>NUCLEOTIDE SEQUENCE</scope>
    <source>
        <strain evidence="5">DSM 44931</strain>
    </source>
</reference>
<dbReference type="PANTHER" id="PTHR30266:SF2">
    <property type="entry name" value="LARGE-CONDUCTANCE MECHANOSENSITIVE CHANNEL"/>
    <property type="match status" value="1"/>
</dbReference>
<accession>A0A399FWH1</accession>
<evidence type="ECO:0000256" key="2">
    <source>
        <dbReference type="ARBA" id="ARBA00022692"/>
    </source>
</evidence>
<dbReference type="RefSeq" id="WP_068687405.1">
    <property type="nucleotide sequence ID" value="NZ_CP063196.1"/>
</dbReference>
<dbReference type="Gene3D" id="1.10.1200.120">
    <property type="entry name" value="Large-conductance mechanosensitive channel, MscL, domain 1"/>
    <property type="match status" value="1"/>
</dbReference>
<keyword evidence="3" id="KW-1133">Transmembrane helix</keyword>
<dbReference type="Proteomes" id="UP000265719">
    <property type="component" value="Chromosome"/>
</dbReference>
<dbReference type="EMBL" id="CP063196">
    <property type="protein sequence ID" value="UOE19460.1"/>
    <property type="molecule type" value="Genomic_DNA"/>
</dbReference>
<dbReference type="Pfam" id="PF01741">
    <property type="entry name" value="MscL"/>
    <property type="match status" value="1"/>
</dbReference>
<dbReference type="OrthoDB" id="9810350at2"/>
<keyword evidence="2" id="KW-0812">Transmembrane</keyword>
<dbReference type="KEGG" id="thao:NI17_022530"/>
<gene>
    <name evidence="5" type="ORF">NI17_022530</name>
</gene>
<name>A0A399FWH1_9ACTN</name>
<sequence length="136" mass="15138">MNGFKKFLFQGNLVQLAVAVVIGAVFSELVTAFTTAFVTPLLGIFGRVPKFADLTFTVNNSEFQYGAFIDALISFVLTATILYFLIVLPMTKVMERFARDEEATHRECPSCFSQISRKAIRCAYCTSEIVPEKMGV</sequence>
<evidence type="ECO:0000256" key="4">
    <source>
        <dbReference type="ARBA" id="ARBA00023136"/>
    </source>
</evidence>
<evidence type="ECO:0000256" key="3">
    <source>
        <dbReference type="ARBA" id="ARBA00022989"/>
    </source>
</evidence>
<dbReference type="AlphaFoldDB" id="A0A399FWH1"/>
<dbReference type="InterPro" id="IPR036019">
    <property type="entry name" value="MscL_channel"/>
</dbReference>
<dbReference type="SUPFAM" id="SSF81330">
    <property type="entry name" value="Gated mechanosensitive channel"/>
    <property type="match status" value="1"/>
</dbReference>
<organism evidence="5 6">
    <name type="scientific">Thermobifida halotolerans</name>
    <dbReference type="NCBI Taxonomy" id="483545"/>
    <lineage>
        <taxon>Bacteria</taxon>
        <taxon>Bacillati</taxon>
        <taxon>Actinomycetota</taxon>
        <taxon>Actinomycetes</taxon>
        <taxon>Streptosporangiales</taxon>
        <taxon>Nocardiopsidaceae</taxon>
        <taxon>Thermobifida</taxon>
    </lineage>
</organism>
<dbReference type="GO" id="GO:0016020">
    <property type="term" value="C:membrane"/>
    <property type="evidence" value="ECO:0007669"/>
    <property type="project" value="UniProtKB-SubCell"/>
</dbReference>
<comment type="subcellular location">
    <subcellularLocation>
        <location evidence="1">Membrane</location>
        <topology evidence="1">Multi-pass membrane protein</topology>
    </subcellularLocation>
</comment>
<dbReference type="PANTHER" id="PTHR30266">
    <property type="entry name" value="MECHANOSENSITIVE CHANNEL MSCL"/>
    <property type="match status" value="1"/>
</dbReference>
<evidence type="ECO:0000313" key="5">
    <source>
        <dbReference type="EMBL" id="UOE19460.1"/>
    </source>
</evidence>
<evidence type="ECO:0000256" key="1">
    <source>
        <dbReference type="ARBA" id="ARBA00004141"/>
    </source>
</evidence>